<organism evidence="1 2">
    <name type="scientific">Entomophthora muscae</name>
    <dbReference type="NCBI Taxonomy" id="34485"/>
    <lineage>
        <taxon>Eukaryota</taxon>
        <taxon>Fungi</taxon>
        <taxon>Fungi incertae sedis</taxon>
        <taxon>Zoopagomycota</taxon>
        <taxon>Entomophthoromycotina</taxon>
        <taxon>Entomophthoromycetes</taxon>
        <taxon>Entomophthorales</taxon>
        <taxon>Entomophthoraceae</taxon>
        <taxon>Entomophthora</taxon>
    </lineage>
</organism>
<gene>
    <name evidence="1" type="ORF">DSO57_1034787</name>
</gene>
<keyword evidence="2" id="KW-1185">Reference proteome</keyword>
<dbReference type="Proteomes" id="UP001165960">
    <property type="component" value="Unassembled WGS sequence"/>
</dbReference>
<evidence type="ECO:0000313" key="1">
    <source>
        <dbReference type="EMBL" id="KAJ9087272.1"/>
    </source>
</evidence>
<accession>A0ACC2ULM5</accession>
<reference evidence="1" key="1">
    <citation type="submission" date="2022-04" db="EMBL/GenBank/DDBJ databases">
        <title>Genome of the entomopathogenic fungus Entomophthora muscae.</title>
        <authorList>
            <person name="Elya C."/>
            <person name="Lovett B.R."/>
            <person name="Lee E."/>
            <person name="Macias A.M."/>
            <person name="Hajek A.E."/>
            <person name="De Bivort B.L."/>
            <person name="Kasson M.T."/>
            <person name="De Fine Licht H.H."/>
            <person name="Stajich J.E."/>
        </authorList>
    </citation>
    <scope>NUCLEOTIDE SEQUENCE</scope>
    <source>
        <strain evidence="1">Berkeley</strain>
    </source>
</reference>
<proteinExistence type="predicted"/>
<protein>
    <submittedName>
        <fullName evidence="1">Uncharacterized protein</fullName>
    </submittedName>
</protein>
<comment type="caution">
    <text evidence="1">The sequence shown here is derived from an EMBL/GenBank/DDBJ whole genome shotgun (WGS) entry which is preliminary data.</text>
</comment>
<evidence type="ECO:0000313" key="2">
    <source>
        <dbReference type="Proteomes" id="UP001165960"/>
    </source>
</evidence>
<name>A0ACC2ULM5_9FUNG</name>
<dbReference type="EMBL" id="QTSX02000295">
    <property type="protein sequence ID" value="KAJ9087272.1"/>
    <property type="molecule type" value="Genomic_DNA"/>
</dbReference>
<sequence>MAKFNHRRILVVLNYFLNSASIIGGILTAAIILGTICFDRKVMNRVSLRFTLAVAIVDVAKAAAILAITKIHEDSTMCTLVALLTHWLTLVYLLLNTCVVLNLQLILIHGWVPGKKFEQSLWAVALLIPTILMSIGQGKWHLNSSDVSYGKVWLR</sequence>